<comment type="caution">
    <text evidence="1">The sequence shown here is derived from an EMBL/GenBank/DDBJ whole genome shotgun (WGS) entry which is preliminary data.</text>
</comment>
<dbReference type="InterPro" id="IPR012337">
    <property type="entry name" value="RNaseH-like_sf"/>
</dbReference>
<reference evidence="1 2" key="1">
    <citation type="journal article" date="2019" name="mSystems">
        <title>Life at home and on the roam: Genomic adaptions reflect the dual lifestyle of an intracellular, facultative symbiont.</title>
        <authorList>
            <person name="Burgsdorf I."/>
        </authorList>
    </citation>
    <scope>NUCLEOTIDE SEQUENCE [LARGE SCALE GENOMIC DNA]</scope>
    <source>
        <strain evidence="1">277cI</strain>
    </source>
</reference>
<name>A0A524RS40_9CHRO</name>
<protein>
    <submittedName>
        <fullName evidence="1">Resolvase</fullName>
    </submittedName>
</protein>
<evidence type="ECO:0000313" key="2">
    <source>
        <dbReference type="Proteomes" id="UP000315454"/>
    </source>
</evidence>
<gene>
    <name evidence="1" type="ORF">ERJ68_07880</name>
</gene>
<dbReference type="SUPFAM" id="SSF53098">
    <property type="entry name" value="Ribonuclease H-like"/>
    <property type="match status" value="1"/>
</dbReference>
<proteinExistence type="predicted"/>
<dbReference type="Proteomes" id="UP000315454">
    <property type="component" value="Unassembled WGS sequence"/>
</dbReference>
<dbReference type="EMBL" id="SRMN01000133">
    <property type="protein sequence ID" value="TGH19789.1"/>
    <property type="molecule type" value="Genomic_DNA"/>
</dbReference>
<organism evidence="1 2">
    <name type="scientific">Aphanocapsa feldmannii 277cI</name>
    <dbReference type="NCBI Taxonomy" id="2507554"/>
    <lineage>
        <taxon>Bacteria</taxon>
        <taxon>Bacillati</taxon>
        <taxon>Cyanobacteriota</taxon>
        <taxon>Cyanophyceae</taxon>
        <taxon>Oscillatoriophycideae</taxon>
        <taxon>Chroococcales</taxon>
        <taxon>Microcystaceae</taxon>
        <taxon>Aphanocapsa</taxon>
    </lineage>
</organism>
<evidence type="ECO:0000313" key="1">
    <source>
        <dbReference type="EMBL" id="TGH19789.1"/>
    </source>
</evidence>
<dbReference type="AlphaFoldDB" id="A0A524RS40"/>
<feature type="non-terminal residue" evidence="1">
    <location>
        <position position="74"/>
    </location>
</feature>
<sequence length="74" mass="8124">MIVLVGLDPGRSKCGLVRADTEASSVVEAIIAPPPEIWARLRQWQAHHGDLLIVLGNGTGSRHWREQLSDWIGS</sequence>
<accession>A0A524RS40</accession>